<dbReference type="Gene3D" id="3.90.1150.10">
    <property type="entry name" value="Aspartate Aminotransferase, domain 1"/>
    <property type="match status" value="1"/>
</dbReference>
<dbReference type="InterPro" id="IPR015424">
    <property type="entry name" value="PyrdxlP-dep_Trfase"/>
</dbReference>
<keyword evidence="2 4" id="KW-0378">Hydrolase</keyword>
<dbReference type="PIRSF" id="PIRSF038800">
    <property type="entry name" value="KYNU"/>
    <property type="match status" value="1"/>
</dbReference>
<dbReference type="GO" id="GO:0005737">
    <property type="term" value="C:cytoplasm"/>
    <property type="evidence" value="ECO:0007669"/>
    <property type="project" value="InterPro"/>
</dbReference>
<comment type="caution">
    <text evidence="6">The sequence shown here is derived from an EMBL/GenBank/DDBJ whole genome shotgun (WGS) entry which is preliminary data.</text>
</comment>
<feature type="binding site" evidence="4">
    <location>
        <position position="251"/>
    </location>
    <ligand>
        <name>pyridoxal 5'-phosphate</name>
        <dbReference type="ChEBI" id="CHEBI:597326"/>
    </ligand>
</feature>
<dbReference type="UniPathway" id="UPA00253">
    <property type="reaction ID" value="UER00329"/>
</dbReference>
<comment type="subunit">
    <text evidence="4 5">Homodimer.</text>
</comment>
<dbReference type="InterPro" id="IPR010111">
    <property type="entry name" value="Kynureninase"/>
</dbReference>
<evidence type="ECO:0000313" key="7">
    <source>
        <dbReference type="Proteomes" id="UP000190037"/>
    </source>
</evidence>
<dbReference type="GO" id="GO:0043420">
    <property type="term" value="P:anthranilate metabolic process"/>
    <property type="evidence" value="ECO:0007669"/>
    <property type="project" value="TreeGrafter"/>
</dbReference>
<comment type="caution">
    <text evidence="4">Lacks conserved residue(s) required for the propagation of feature annotation.</text>
</comment>
<evidence type="ECO:0000256" key="5">
    <source>
        <dbReference type="PIRNR" id="PIRNR038800"/>
    </source>
</evidence>
<evidence type="ECO:0000313" key="6">
    <source>
        <dbReference type="EMBL" id="OPC79609.1"/>
    </source>
</evidence>
<evidence type="ECO:0000256" key="1">
    <source>
        <dbReference type="ARBA" id="ARBA00022642"/>
    </source>
</evidence>
<name>A0A1T3NS02_9ACTN</name>
<comment type="similarity">
    <text evidence="4 5">Belongs to the kynureninase family.</text>
</comment>
<dbReference type="EMBL" id="MWQN01000001">
    <property type="protein sequence ID" value="OPC79609.1"/>
    <property type="molecule type" value="Genomic_DNA"/>
</dbReference>
<keyword evidence="7" id="KW-1185">Reference proteome</keyword>
<dbReference type="GO" id="GO:0030429">
    <property type="term" value="F:kynureninase activity"/>
    <property type="evidence" value="ECO:0007669"/>
    <property type="project" value="UniProtKB-UniRule"/>
</dbReference>
<feature type="binding site" evidence="4">
    <location>
        <begin position="124"/>
        <end position="127"/>
    </location>
    <ligand>
        <name>pyridoxal 5'-phosphate</name>
        <dbReference type="ChEBI" id="CHEBI:597326"/>
    </ligand>
</feature>
<dbReference type="Proteomes" id="UP000190037">
    <property type="component" value="Unassembled WGS sequence"/>
</dbReference>
<dbReference type="GO" id="GO:0030170">
    <property type="term" value="F:pyridoxal phosphate binding"/>
    <property type="evidence" value="ECO:0007669"/>
    <property type="project" value="UniProtKB-UniRule"/>
</dbReference>
<dbReference type="GO" id="GO:0009435">
    <property type="term" value="P:NAD+ biosynthetic process"/>
    <property type="evidence" value="ECO:0007669"/>
    <property type="project" value="UniProtKB-UniPathway"/>
</dbReference>
<feature type="binding site" evidence="4">
    <location>
        <position position="97"/>
    </location>
    <ligand>
        <name>pyridoxal 5'-phosphate</name>
        <dbReference type="ChEBI" id="CHEBI:597326"/>
    </ligand>
</feature>
<dbReference type="InterPro" id="IPR015421">
    <property type="entry name" value="PyrdxlP-dep_Trfase_major"/>
</dbReference>
<evidence type="ECO:0000256" key="3">
    <source>
        <dbReference type="ARBA" id="ARBA00022898"/>
    </source>
</evidence>
<comment type="pathway">
    <text evidence="4 5">Amino-acid degradation; L-kynurenine degradation; L-alanine and anthranilate from L-kynurenine: step 1/1.</text>
</comment>
<protein>
    <recommendedName>
        <fullName evidence="4 5">Kynureninase</fullName>
        <ecNumber evidence="4 5">3.7.1.3</ecNumber>
    </recommendedName>
    <alternativeName>
        <fullName evidence="4">L-kynurenine hydrolase</fullName>
    </alternativeName>
</protein>
<feature type="binding site" evidence="4">
    <location>
        <position position="196"/>
    </location>
    <ligand>
        <name>pyridoxal 5'-phosphate</name>
        <dbReference type="ChEBI" id="CHEBI:597326"/>
    </ligand>
</feature>
<dbReference type="PANTHER" id="PTHR14084">
    <property type="entry name" value="KYNURENINASE"/>
    <property type="match status" value="1"/>
</dbReference>
<feature type="binding site" evidence="4">
    <location>
        <position position="96"/>
    </location>
    <ligand>
        <name>pyridoxal 5'-phosphate</name>
        <dbReference type="ChEBI" id="CHEBI:597326"/>
    </ligand>
</feature>
<comment type="catalytic activity">
    <reaction evidence="5">
        <text>3-hydroxy-L-kynurenine + H2O = 3-hydroxyanthranilate + L-alanine + H(+)</text>
        <dbReference type="Rhea" id="RHEA:25143"/>
        <dbReference type="ChEBI" id="CHEBI:15377"/>
        <dbReference type="ChEBI" id="CHEBI:15378"/>
        <dbReference type="ChEBI" id="CHEBI:36559"/>
        <dbReference type="ChEBI" id="CHEBI:57972"/>
        <dbReference type="ChEBI" id="CHEBI:58125"/>
        <dbReference type="EC" id="3.7.1.3"/>
    </reaction>
</comment>
<feature type="binding site" evidence="4">
    <location>
        <position position="199"/>
    </location>
    <ligand>
        <name>pyridoxal 5'-phosphate</name>
        <dbReference type="ChEBI" id="CHEBI:597326"/>
    </ligand>
</feature>
<keyword evidence="1 4" id="KW-0662">Pyridine nucleotide biosynthesis</keyword>
<dbReference type="UniPathway" id="UPA00334">
    <property type="reaction ID" value="UER00455"/>
</dbReference>
<dbReference type="EC" id="3.7.1.3" evidence="4 5"/>
<dbReference type="InterPro" id="IPR015422">
    <property type="entry name" value="PyrdxlP-dep_Trfase_small"/>
</dbReference>
<comment type="function">
    <text evidence="4 5">Catalyzes the cleavage of L-kynurenine (L-Kyn) and L-3-hydroxykynurenine (L-3OHKyn) into anthranilic acid (AA) and 3-hydroxyanthranilic acid (3-OHAA), respectively.</text>
</comment>
<dbReference type="STRING" id="159449.B4N89_00385"/>
<reference evidence="6 7" key="1">
    <citation type="submission" date="2017-03" db="EMBL/GenBank/DDBJ databases">
        <title>Draft genome sequence of Streptomyces scabrisporus NF3, endophyte isolated from Amphipterygium adstringens.</title>
        <authorList>
            <person name="Vazquez M."/>
            <person name="Ceapa C.D."/>
            <person name="Rodriguez Luna D."/>
            <person name="Sanchez Esquivel S."/>
        </authorList>
    </citation>
    <scope>NUCLEOTIDE SEQUENCE [LARGE SCALE GENOMIC DNA]</scope>
    <source>
        <strain evidence="6 7">NF3</strain>
    </source>
</reference>
<gene>
    <name evidence="4" type="primary">kynU</name>
    <name evidence="6" type="ORF">B4N89_00385</name>
</gene>
<feature type="modified residue" description="N6-(pyridoxal phosphate)lysine" evidence="4">
    <location>
        <position position="222"/>
    </location>
</feature>
<dbReference type="AlphaFoldDB" id="A0A1T3NS02"/>
<proteinExistence type="inferred from homology"/>
<comment type="pathway">
    <text evidence="4 5">Cofactor biosynthesis; NAD(+) biosynthesis; quinolinate from L-kynurenine: step 2/3.</text>
</comment>
<dbReference type="SUPFAM" id="SSF53383">
    <property type="entry name" value="PLP-dependent transferases"/>
    <property type="match status" value="1"/>
</dbReference>
<feature type="binding site" evidence="4">
    <location>
        <position position="221"/>
    </location>
    <ligand>
        <name>pyridoxal 5'-phosphate</name>
        <dbReference type="ChEBI" id="CHEBI:597326"/>
    </ligand>
</feature>
<evidence type="ECO:0000256" key="4">
    <source>
        <dbReference type="HAMAP-Rule" id="MF_01970"/>
    </source>
</evidence>
<comment type="cofactor">
    <cofactor evidence="4 5">
        <name>pyridoxal 5'-phosphate</name>
        <dbReference type="ChEBI" id="CHEBI:597326"/>
    </cofactor>
</comment>
<dbReference type="Pfam" id="PF22580">
    <property type="entry name" value="KYNU_C"/>
    <property type="match status" value="1"/>
</dbReference>
<dbReference type="RefSeq" id="WP_078973873.1">
    <property type="nucleotide sequence ID" value="NZ_MWQN01000001.1"/>
</dbReference>
<dbReference type="Gene3D" id="3.40.640.10">
    <property type="entry name" value="Type I PLP-dependent aspartate aminotransferase-like (Major domain)"/>
    <property type="match status" value="1"/>
</dbReference>
<dbReference type="GO" id="GO:0097053">
    <property type="term" value="P:L-kynurenine catabolic process"/>
    <property type="evidence" value="ECO:0007669"/>
    <property type="project" value="UniProtKB-UniRule"/>
</dbReference>
<comment type="catalytic activity">
    <reaction evidence="4 5">
        <text>L-kynurenine + H2O = anthranilate + L-alanine + H(+)</text>
        <dbReference type="Rhea" id="RHEA:16813"/>
        <dbReference type="ChEBI" id="CHEBI:15377"/>
        <dbReference type="ChEBI" id="CHEBI:15378"/>
        <dbReference type="ChEBI" id="CHEBI:16567"/>
        <dbReference type="ChEBI" id="CHEBI:57959"/>
        <dbReference type="ChEBI" id="CHEBI:57972"/>
        <dbReference type="EC" id="3.7.1.3"/>
    </reaction>
</comment>
<sequence>MSTTRTDAERLDAKDVLAGVRERFALPPGLIYLDGNSLGPLPTSVAPAVHETIHRQWREDLVRSWVDWMELPTRVGDRIGALLGVGPGQVAVGDSTSVQLFNTLIGAARLRPGRQMLLTDPRHFPTDRYMAESAARLLGLRVVEVPAGEAAGWLARNGRDVAVAAYPVVDYRTGELWDIAGITAAAHDAGAVVLWDVCHGVGVLPLELERHDVDLAVGCTYKYLSGGPGSPAFVYVAERHHEALDLPLAGWLGHVTPFATGGPYLPAPGIARAVVGTPAILSLVALDAALDVYRDVTVEQLRDKSLSLTAFFVRCVDELPDEPAFEVVTPRAAERRGGHVSLRHEHAYGMIRALMPQGVVADSRPPDLLRFGFHPLYVSHQDVRESVERLWRVAETKQYTDPRFARTSAYG</sequence>
<keyword evidence="3 4" id="KW-0663">Pyridoxal phosphate</keyword>
<feature type="binding site" evidence="4">
    <location>
        <position position="277"/>
    </location>
    <ligand>
        <name>pyridoxal 5'-phosphate</name>
        <dbReference type="ChEBI" id="CHEBI:597326"/>
    </ligand>
</feature>
<dbReference type="HAMAP" id="MF_01970">
    <property type="entry name" value="Kynureninase"/>
    <property type="match status" value="1"/>
</dbReference>
<dbReference type="PANTHER" id="PTHR14084:SF0">
    <property type="entry name" value="KYNURENINASE"/>
    <property type="match status" value="1"/>
</dbReference>
<organism evidence="6 7">
    <name type="scientific">Embleya scabrispora</name>
    <dbReference type="NCBI Taxonomy" id="159449"/>
    <lineage>
        <taxon>Bacteria</taxon>
        <taxon>Bacillati</taxon>
        <taxon>Actinomycetota</taxon>
        <taxon>Actinomycetes</taxon>
        <taxon>Kitasatosporales</taxon>
        <taxon>Streptomycetaceae</taxon>
        <taxon>Embleya</taxon>
    </lineage>
</organism>
<dbReference type="GO" id="GO:0019441">
    <property type="term" value="P:L-tryptophan catabolic process to kynurenine"/>
    <property type="evidence" value="ECO:0007669"/>
    <property type="project" value="TreeGrafter"/>
</dbReference>
<accession>A0A1T3NS02</accession>
<dbReference type="GO" id="GO:0019805">
    <property type="term" value="P:quinolinate biosynthetic process"/>
    <property type="evidence" value="ECO:0007669"/>
    <property type="project" value="UniProtKB-UniRule"/>
</dbReference>
<dbReference type="OrthoDB" id="9812626at2"/>
<evidence type="ECO:0000256" key="2">
    <source>
        <dbReference type="ARBA" id="ARBA00022801"/>
    </source>
</evidence>